<organism evidence="14 15">
    <name type="scientific">Kocuria coralli</name>
    <dbReference type="NCBI Taxonomy" id="1461025"/>
    <lineage>
        <taxon>Bacteria</taxon>
        <taxon>Bacillati</taxon>
        <taxon>Actinomycetota</taxon>
        <taxon>Actinomycetes</taxon>
        <taxon>Micrococcales</taxon>
        <taxon>Micrococcaceae</taxon>
        <taxon>Kocuria</taxon>
    </lineage>
</organism>
<dbReference type="PANTHER" id="PTHR10050">
    <property type="entry name" value="DOLICHYL-PHOSPHATE-MANNOSE--PROTEIN MANNOSYLTRANSFERASE"/>
    <property type="match status" value="1"/>
</dbReference>
<dbReference type="GO" id="GO:0005886">
    <property type="term" value="C:plasma membrane"/>
    <property type="evidence" value="ECO:0007669"/>
    <property type="project" value="UniProtKB-SubCell"/>
</dbReference>
<evidence type="ECO:0000256" key="7">
    <source>
        <dbReference type="ARBA" id="ARBA00022989"/>
    </source>
</evidence>
<feature type="transmembrane region" description="Helical" evidence="10">
    <location>
        <begin position="458"/>
        <end position="477"/>
    </location>
</feature>
<feature type="transmembrane region" description="Helical" evidence="10">
    <location>
        <begin position="168"/>
        <end position="188"/>
    </location>
</feature>
<keyword evidence="15" id="KW-1185">Reference proteome</keyword>
<keyword evidence="6 10" id="KW-0812">Transmembrane</keyword>
<evidence type="ECO:0000256" key="4">
    <source>
        <dbReference type="ARBA" id="ARBA00022676"/>
    </source>
</evidence>
<feature type="domain" description="ArnT-like N-terminal" evidence="12">
    <location>
        <begin position="179"/>
        <end position="336"/>
    </location>
</feature>
<dbReference type="Pfam" id="PF16192">
    <property type="entry name" value="PMT_4TMC"/>
    <property type="match status" value="1"/>
</dbReference>
<comment type="caution">
    <text evidence="14">The sequence shown here is derived from an EMBL/GenBank/DDBJ whole genome shotgun (WGS) entry which is preliminary data.</text>
</comment>
<evidence type="ECO:0000256" key="5">
    <source>
        <dbReference type="ARBA" id="ARBA00022679"/>
    </source>
</evidence>
<feature type="transmembrane region" description="Helical" evidence="10">
    <location>
        <begin position="343"/>
        <end position="364"/>
    </location>
</feature>
<accession>A0A5J5KZ37</accession>
<feature type="domain" description="Protein O-mannosyl-transferase C-terminal four TM" evidence="13">
    <location>
        <begin position="391"/>
        <end position="591"/>
    </location>
</feature>
<feature type="transmembrane region" description="Helical" evidence="10">
    <location>
        <begin position="509"/>
        <end position="533"/>
    </location>
</feature>
<evidence type="ECO:0000256" key="6">
    <source>
        <dbReference type="ARBA" id="ARBA00022692"/>
    </source>
</evidence>
<dbReference type="InterPro" id="IPR003342">
    <property type="entry name" value="ArnT-like_N"/>
</dbReference>
<comment type="subcellular location">
    <subcellularLocation>
        <location evidence="10">Cell membrane</location>
    </subcellularLocation>
    <subcellularLocation>
        <location evidence="1">Endomembrane system</location>
        <topology evidence="1">Multi-pass membrane protein</topology>
    </subcellularLocation>
</comment>
<feature type="compositionally biased region" description="Pro residues" evidence="11">
    <location>
        <begin position="42"/>
        <end position="52"/>
    </location>
</feature>
<feature type="region of interest" description="Disordered" evidence="11">
    <location>
        <begin position="1"/>
        <end position="59"/>
    </location>
</feature>
<evidence type="ECO:0000256" key="9">
    <source>
        <dbReference type="ARBA" id="ARBA00093617"/>
    </source>
</evidence>
<feature type="transmembrane region" description="Helical" evidence="10">
    <location>
        <begin position="233"/>
        <end position="253"/>
    </location>
</feature>
<dbReference type="InterPro" id="IPR032421">
    <property type="entry name" value="PMT_4TMC"/>
</dbReference>
<keyword evidence="10" id="KW-1003">Cell membrane</keyword>
<reference evidence="14 15" key="1">
    <citation type="submission" date="2019-05" db="EMBL/GenBank/DDBJ databases">
        <title>Kocuria coralli sp. nov., a novel actinobacterium isolated from coral reef seawater.</title>
        <authorList>
            <person name="Li J."/>
        </authorList>
    </citation>
    <scope>NUCLEOTIDE SEQUENCE [LARGE SCALE GENOMIC DNA]</scope>
    <source>
        <strain evidence="14 15">SCSIO 13007</strain>
    </source>
</reference>
<evidence type="ECO:0000259" key="13">
    <source>
        <dbReference type="Pfam" id="PF16192"/>
    </source>
</evidence>
<comment type="function">
    <text evidence="10">Protein O-mannosyltransferase that catalyzes the transfer of a single mannose residue from a polyprenol phospho-mannosyl lipidic donor to the hydroxyl group of selected serine and threonine residues in acceptor proteins.</text>
</comment>
<feature type="transmembrane region" description="Helical" evidence="10">
    <location>
        <begin position="484"/>
        <end position="503"/>
    </location>
</feature>
<evidence type="ECO:0000256" key="1">
    <source>
        <dbReference type="ARBA" id="ARBA00004127"/>
    </source>
</evidence>
<sequence length="592" mass="65853">MGVPASTRAPVEKESAREVTQTTLGLLAGSSRPGSPTMTPVTPSPRDSPPPATRAALSRSWRPLHADRLPRSELRERLLPAWAPVAPWMWLLPLLPVVLGGVMRFWQLARPQEIAFDETYYVKDSWALVLSGYEQSWPEEADAGFSAGHPPDPTGDASFVVHPPVGKWLIGLGMLLFGPGDAFGWRFFPAVAGTVMIALVVLAALLMFRSPVVAAVAGTLLAVDGLHLTHSRLALLDIFLALFVLLAFVFLLLDRFDGRRRLIDRLPDPGRPHGGPTPMGPWLGVRWWRIAAGVSCGLAVGVKWNALYFVAALGIITVLWDLGARRAAGVRHWFPAGVLKDGLFAFVCMIPVALVTYVATWAGWLRTSGGYDRQWAAEHPGEGVQWLPGALRSLWEYHRAAYEFHVQLDSGHTYMAGPAQWPILGRPTSYFYESLQQGQNGCEVPNCSQAILNLGNPVIWWTAIPVMIALLILALTWRRWRMDWGILSPLALVAVGWLPWFAYPERTQFFFYALPYLPFMVLLLAAGLCMILPGRESPGQASSKAYRIASWSVVGVWLALVLAVAWYFWPIWTAQVIPYEAWHRRMWFPSWI</sequence>
<keyword evidence="8 10" id="KW-0472">Membrane</keyword>
<dbReference type="Pfam" id="PF02366">
    <property type="entry name" value="PMT"/>
    <property type="match status" value="1"/>
</dbReference>
<name>A0A5J5KZ37_9MICC</name>
<dbReference type="OrthoDB" id="9776737at2"/>
<protein>
    <recommendedName>
        <fullName evidence="9 10">Polyprenol-phosphate-mannose--protein mannosyltransferase</fullName>
        <ecNumber evidence="10">2.4.1.-</ecNumber>
    </recommendedName>
</protein>
<evidence type="ECO:0000313" key="14">
    <source>
        <dbReference type="EMBL" id="KAA9394600.1"/>
    </source>
</evidence>
<evidence type="ECO:0000256" key="10">
    <source>
        <dbReference type="RuleBase" id="RU367007"/>
    </source>
</evidence>
<feature type="transmembrane region" description="Helical" evidence="10">
    <location>
        <begin position="194"/>
        <end position="221"/>
    </location>
</feature>
<proteinExistence type="inferred from homology"/>
<dbReference type="GO" id="GO:0004169">
    <property type="term" value="F:dolichyl-phosphate-mannose-protein mannosyltransferase activity"/>
    <property type="evidence" value="ECO:0007669"/>
    <property type="project" value="UniProtKB-UniRule"/>
</dbReference>
<feature type="transmembrane region" description="Helical" evidence="10">
    <location>
        <begin position="304"/>
        <end position="322"/>
    </location>
</feature>
<evidence type="ECO:0000256" key="3">
    <source>
        <dbReference type="ARBA" id="ARBA00007222"/>
    </source>
</evidence>
<evidence type="ECO:0000313" key="15">
    <source>
        <dbReference type="Proteomes" id="UP000325957"/>
    </source>
</evidence>
<dbReference type="PANTHER" id="PTHR10050:SF46">
    <property type="entry name" value="PROTEIN O-MANNOSYL-TRANSFERASE 2"/>
    <property type="match status" value="1"/>
</dbReference>
<evidence type="ECO:0000256" key="11">
    <source>
        <dbReference type="SAM" id="MobiDB-lite"/>
    </source>
</evidence>
<dbReference type="GO" id="GO:0012505">
    <property type="term" value="C:endomembrane system"/>
    <property type="evidence" value="ECO:0007669"/>
    <property type="project" value="UniProtKB-SubCell"/>
</dbReference>
<evidence type="ECO:0000256" key="8">
    <source>
        <dbReference type="ARBA" id="ARBA00023136"/>
    </source>
</evidence>
<keyword evidence="5 10" id="KW-0808">Transferase</keyword>
<feature type="transmembrane region" description="Helical" evidence="10">
    <location>
        <begin position="545"/>
        <end position="569"/>
    </location>
</feature>
<comment type="pathway">
    <text evidence="2 10">Protein modification; protein glycosylation.</text>
</comment>
<dbReference type="InterPro" id="IPR027005">
    <property type="entry name" value="PMT-like"/>
</dbReference>
<feature type="transmembrane region" description="Helical" evidence="10">
    <location>
        <begin position="88"/>
        <end position="106"/>
    </location>
</feature>
<dbReference type="Proteomes" id="UP000325957">
    <property type="component" value="Unassembled WGS sequence"/>
</dbReference>
<dbReference type="EMBL" id="SZWF01000005">
    <property type="protein sequence ID" value="KAA9394600.1"/>
    <property type="molecule type" value="Genomic_DNA"/>
</dbReference>
<gene>
    <name evidence="14" type="ORF">FCK90_05315</name>
</gene>
<dbReference type="EC" id="2.4.1.-" evidence="10"/>
<dbReference type="UniPathway" id="UPA00378"/>
<keyword evidence="7 10" id="KW-1133">Transmembrane helix</keyword>
<comment type="similarity">
    <text evidence="3 10">Belongs to the glycosyltransferase 39 family.</text>
</comment>
<dbReference type="AlphaFoldDB" id="A0A5J5KZ37"/>
<evidence type="ECO:0000256" key="2">
    <source>
        <dbReference type="ARBA" id="ARBA00004922"/>
    </source>
</evidence>
<keyword evidence="4 10" id="KW-0328">Glycosyltransferase</keyword>
<evidence type="ECO:0000259" key="12">
    <source>
        <dbReference type="Pfam" id="PF02366"/>
    </source>
</evidence>